<keyword evidence="8 11" id="KW-0472">Membrane</keyword>
<dbReference type="Gene3D" id="3.40.50.300">
    <property type="entry name" value="P-loop containing nucleotide triphosphate hydrolases"/>
    <property type="match status" value="1"/>
</dbReference>
<comment type="caution">
    <text evidence="12">The sequence shown here is derived from an EMBL/GenBank/DDBJ whole genome shotgun (WGS) entry which is preliminary data.</text>
</comment>
<evidence type="ECO:0000256" key="8">
    <source>
        <dbReference type="ARBA" id="ARBA00023136"/>
    </source>
</evidence>
<protein>
    <submittedName>
        <fullName evidence="12">Uncharacterized protein</fullName>
    </submittedName>
</protein>
<keyword evidence="5" id="KW-0735">Signal-anchor</keyword>
<evidence type="ECO:0000256" key="6">
    <source>
        <dbReference type="ARBA" id="ARBA00022989"/>
    </source>
</evidence>
<feature type="transmembrane region" description="Helical" evidence="11">
    <location>
        <begin position="6"/>
        <end position="26"/>
    </location>
</feature>
<dbReference type="PANTHER" id="PTHR12129">
    <property type="entry name" value="HEPARAN SULFATE 2-O-SULFOTRANSFERASE"/>
    <property type="match status" value="1"/>
</dbReference>
<keyword evidence="9" id="KW-0325">Glycoprotein</keyword>
<dbReference type="InterPro" id="IPR007734">
    <property type="entry name" value="Heparan_SO4_2-O-STrfase"/>
</dbReference>
<name>A0A8S4NFK9_OWEFU</name>
<evidence type="ECO:0000256" key="3">
    <source>
        <dbReference type="ARBA" id="ARBA00022679"/>
    </source>
</evidence>
<keyword evidence="6 11" id="KW-1133">Transmembrane helix</keyword>
<evidence type="ECO:0000256" key="5">
    <source>
        <dbReference type="ARBA" id="ARBA00022968"/>
    </source>
</evidence>
<evidence type="ECO:0000313" key="12">
    <source>
        <dbReference type="EMBL" id="CAH1779785.1"/>
    </source>
</evidence>
<dbReference type="GO" id="GO:0008146">
    <property type="term" value="F:sulfotransferase activity"/>
    <property type="evidence" value="ECO:0007669"/>
    <property type="project" value="InterPro"/>
</dbReference>
<dbReference type="PANTHER" id="PTHR12129:SF15">
    <property type="entry name" value="URONYL 2-SULFOTRANSFERASE"/>
    <property type="match status" value="1"/>
</dbReference>
<evidence type="ECO:0000256" key="10">
    <source>
        <dbReference type="SAM" id="MobiDB-lite"/>
    </source>
</evidence>
<feature type="region of interest" description="Disordered" evidence="10">
    <location>
        <begin position="37"/>
        <end position="63"/>
    </location>
</feature>
<dbReference type="Pfam" id="PF03567">
    <property type="entry name" value="Sulfotransfer_2"/>
    <property type="match status" value="1"/>
</dbReference>
<evidence type="ECO:0000256" key="11">
    <source>
        <dbReference type="SAM" id="Phobius"/>
    </source>
</evidence>
<comment type="similarity">
    <text evidence="2">Belongs to the sulfotransferase 3 family.</text>
</comment>
<evidence type="ECO:0000313" key="13">
    <source>
        <dbReference type="Proteomes" id="UP000749559"/>
    </source>
</evidence>
<proteinExistence type="inferred from homology"/>
<organism evidence="12 13">
    <name type="scientific">Owenia fusiformis</name>
    <name type="common">Polychaete worm</name>
    <dbReference type="NCBI Taxonomy" id="6347"/>
    <lineage>
        <taxon>Eukaryota</taxon>
        <taxon>Metazoa</taxon>
        <taxon>Spiralia</taxon>
        <taxon>Lophotrochozoa</taxon>
        <taxon>Annelida</taxon>
        <taxon>Polychaeta</taxon>
        <taxon>Sedentaria</taxon>
        <taxon>Canalipalpata</taxon>
        <taxon>Sabellida</taxon>
        <taxon>Oweniida</taxon>
        <taxon>Oweniidae</taxon>
        <taxon>Owenia</taxon>
    </lineage>
</organism>
<sequence length="351" mass="41076">YGLVRTGVKLVGLLVIILVAMVKITLLSKVQQVITSDSQKLNTERNEESKEQSIHKESKPMGHLVSDGLPGTSNVVESTFHLYPQANPRLVLYNKMPKCGSNTMEVFMRMLSNENNYTMIKSPIHGQRRLDKENLANFVNSFGNYSKEKCIFDRHIQFVNFQNYGFQQPIYFNLIREPFEQALSKYYYLLDKSLLIKERNQTSVKRQTFEQCVKENMNNKAVLDEKCSLMAGEYIEWFCGHEPECSNMEYGIPRAKQNIEKYHMLIGLTEEYNLTLKAMEHMLPSFFRGIGKMNPEITRENAASKPKRRPSDEIIQFTKNHLKYKYDMYNYVKQMFYVTLAKLNITQHKDY</sequence>
<keyword evidence="4 11" id="KW-0812">Transmembrane</keyword>
<evidence type="ECO:0000256" key="9">
    <source>
        <dbReference type="ARBA" id="ARBA00023180"/>
    </source>
</evidence>
<keyword evidence="7" id="KW-0333">Golgi apparatus</keyword>
<gene>
    <name evidence="12" type="ORF">OFUS_LOCUS6558</name>
</gene>
<evidence type="ECO:0000256" key="7">
    <source>
        <dbReference type="ARBA" id="ARBA00023034"/>
    </source>
</evidence>
<comment type="subcellular location">
    <subcellularLocation>
        <location evidence="1">Golgi apparatus membrane</location>
        <topology evidence="1">Single-pass type II membrane protein</topology>
    </subcellularLocation>
</comment>
<dbReference type="InterPro" id="IPR005331">
    <property type="entry name" value="Sulfotransferase"/>
</dbReference>
<accession>A0A8S4NFK9</accession>
<keyword evidence="13" id="KW-1185">Reference proteome</keyword>
<keyword evidence="3" id="KW-0808">Transferase</keyword>
<dbReference type="EMBL" id="CAIIXF020000003">
    <property type="protein sequence ID" value="CAH1779785.1"/>
    <property type="molecule type" value="Genomic_DNA"/>
</dbReference>
<evidence type="ECO:0000256" key="2">
    <source>
        <dbReference type="ARBA" id="ARBA00010569"/>
    </source>
</evidence>
<dbReference type="InterPro" id="IPR027417">
    <property type="entry name" value="P-loop_NTPase"/>
</dbReference>
<feature type="non-terminal residue" evidence="12">
    <location>
        <position position="1"/>
    </location>
</feature>
<dbReference type="OrthoDB" id="10019582at2759"/>
<dbReference type="Proteomes" id="UP000749559">
    <property type="component" value="Unassembled WGS sequence"/>
</dbReference>
<evidence type="ECO:0000256" key="4">
    <source>
        <dbReference type="ARBA" id="ARBA00022692"/>
    </source>
</evidence>
<feature type="compositionally biased region" description="Basic and acidic residues" evidence="10">
    <location>
        <begin position="42"/>
        <end position="60"/>
    </location>
</feature>
<dbReference type="GO" id="GO:0000139">
    <property type="term" value="C:Golgi membrane"/>
    <property type="evidence" value="ECO:0007669"/>
    <property type="project" value="UniProtKB-SubCell"/>
</dbReference>
<reference evidence="12" key="1">
    <citation type="submission" date="2022-03" db="EMBL/GenBank/DDBJ databases">
        <authorList>
            <person name="Martin C."/>
        </authorList>
    </citation>
    <scope>NUCLEOTIDE SEQUENCE</scope>
</reference>
<dbReference type="SUPFAM" id="SSF52540">
    <property type="entry name" value="P-loop containing nucleoside triphosphate hydrolases"/>
    <property type="match status" value="1"/>
</dbReference>
<evidence type="ECO:0000256" key="1">
    <source>
        <dbReference type="ARBA" id="ARBA00004323"/>
    </source>
</evidence>
<dbReference type="AlphaFoldDB" id="A0A8S4NFK9"/>